<dbReference type="GO" id="GO:0003676">
    <property type="term" value="F:nucleic acid binding"/>
    <property type="evidence" value="ECO:0007669"/>
    <property type="project" value="InterPro"/>
</dbReference>
<gene>
    <name evidence="4" type="ORF">RclHR1_16510005</name>
</gene>
<keyword evidence="5" id="KW-1185">Reference proteome</keyword>
<reference evidence="4 5" key="1">
    <citation type="submission" date="2017-11" db="EMBL/GenBank/DDBJ databases">
        <title>The genome of Rhizophagus clarus HR1 reveals common genetic basis of auxotrophy among arbuscular mycorrhizal fungi.</title>
        <authorList>
            <person name="Kobayashi Y."/>
        </authorList>
    </citation>
    <scope>NUCLEOTIDE SEQUENCE [LARGE SCALE GENOMIC DNA]</scope>
    <source>
        <strain evidence="4 5">HR1</strain>
    </source>
</reference>
<keyword evidence="1" id="KW-0863">Zinc-finger</keyword>
<name>A0A2Z6RAI8_9GLOM</name>
<protein>
    <recommendedName>
        <fullName evidence="3">CCHC-type domain-containing protein</fullName>
    </recommendedName>
</protein>
<evidence type="ECO:0000313" key="4">
    <source>
        <dbReference type="EMBL" id="GBB89736.1"/>
    </source>
</evidence>
<comment type="caution">
    <text evidence="4">The sequence shown here is derived from an EMBL/GenBank/DDBJ whole genome shotgun (WGS) entry which is preliminary data.</text>
</comment>
<dbReference type="InterPro" id="IPR036875">
    <property type="entry name" value="Znf_CCHC_sf"/>
</dbReference>
<dbReference type="SUPFAM" id="SSF57756">
    <property type="entry name" value="Retrovirus zinc finger-like domains"/>
    <property type="match status" value="1"/>
</dbReference>
<dbReference type="AlphaFoldDB" id="A0A2Z6RAI8"/>
<dbReference type="Proteomes" id="UP000247702">
    <property type="component" value="Unassembled WGS sequence"/>
</dbReference>
<sequence>MNLETHDVEVVQLKEECKAIKHELKKCQDHLELKEKVLVIQDNRIIQLENTIDKLKSRIQELSKSNWVEAYIDRNTSFNPKNTLNGIRILLTTAHEFMQRNAQDTINMQDLYRIANDRINGLRNDLTTTRNQSQDKQTNGQRMTLRKQNQINVLVEEKAILQLINQRCKAEADLAEFNQIFAIFAKYEQYTGQEPPDKYLDKVWNSIVSHLDGSMTALETANAGDFDNVIKCGLLKTKLREKYIPVPANNPYTANNPPINLPDTLQTWMRAKYQRENIARDLVYTRIGIDDATLENFIYEELKKRLGVQTAHVRKSPFTLRSAYVMKKIVRKVVQKAKQTRNCSACGKAGHIKVNCPRLKWTKKVNYVYQNEEEDSEDSEDSEEYILEEKDLEKEIKEDDEYINDDIDNEPQNCYALKKKVVQSGVPIKKSIKKSPTSKSRTSNIDIAVNYMFQIALKSSIASLVPYYHCLNTGMPNDTIKRRELAWGIIVSKFEDILFPLLQAVNSEQKPFLQVPDNNESIPNASNLKEDMVIADSTKIKEIYTTSSSYAKPESIRLDHAIKAYASAQKKIAKYIGQSLWK</sequence>
<dbReference type="EMBL" id="BEXD01000726">
    <property type="protein sequence ID" value="GBB89736.1"/>
    <property type="molecule type" value="Genomic_DNA"/>
</dbReference>
<evidence type="ECO:0000259" key="3">
    <source>
        <dbReference type="PROSITE" id="PS50158"/>
    </source>
</evidence>
<feature type="coiled-coil region" evidence="2">
    <location>
        <begin position="3"/>
        <end position="65"/>
    </location>
</feature>
<keyword evidence="1" id="KW-0479">Metal-binding</keyword>
<evidence type="ECO:0000256" key="2">
    <source>
        <dbReference type="SAM" id="Coils"/>
    </source>
</evidence>
<evidence type="ECO:0000313" key="5">
    <source>
        <dbReference type="Proteomes" id="UP000247702"/>
    </source>
</evidence>
<dbReference type="GO" id="GO:0008270">
    <property type="term" value="F:zinc ion binding"/>
    <property type="evidence" value="ECO:0007669"/>
    <property type="project" value="UniProtKB-KW"/>
</dbReference>
<proteinExistence type="predicted"/>
<organism evidence="4 5">
    <name type="scientific">Rhizophagus clarus</name>
    <dbReference type="NCBI Taxonomy" id="94130"/>
    <lineage>
        <taxon>Eukaryota</taxon>
        <taxon>Fungi</taxon>
        <taxon>Fungi incertae sedis</taxon>
        <taxon>Mucoromycota</taxon>
        <taxon>Glomeromycotina</taxon>
        <taxon>Glomeromycetes</taxon>
        <taxon>Glomerales</taxon>
        <taxon>Glomeraceae</taxon>
        <taxon>Rhizophagus</taxon>
    </lineage>
</organism>
<accession>A0A2Z6RAI8</accession>
<dbReference type="InterPro" id="IPR001878">
    <property type="entry name" value="Znf_CCHC"/>
</dbReference>
<evidence type="ECO:0000256" key="1">
    <source>
        <dbReference type="PROSITE-ProRule" id="PRU00047"/>
    </source>
</evidence>
<keyword evidence="1" id="KW-0862">Zinc</keyword>
<dbReference type="PROSITE" id="PS50158">
    <property type="entry name" value="ZF_CCHC"/>
    <property type="match status" value="1"/>
</dbReference>
<keyword evidence="2" id="KW-0175">Coiled coil</keyword>
<feature type="domain" description="CCHC-type" evidence="3">
    <location>
        <begin position="343"/>
        <end position="358"/>
    </location>
</feature>